<evidence type="ECO:0000313" key="4">
    <source>
        <dbReference type="EMBL" id="GGG01559.1"/>
    </source>
</evidence>
<dbReference type="NCBIfam" id="TIGR00502">
    <property type="entry name" value="nagB"/>
    <property type="match status" value="1"/>
</dbReference>
<evidence type="ECO:0000256" key="1">
    <source>
        <dbReference type="ARBA" id="ARBA00023277"/>
    </source>
</evidence>
<dbReference type="EC" id="3.5.99.6" evidence="2"/>
<dbReference type="InterPro" id="IPR037171">
    <property type="entry name" value="NagB/RpiA_transferase-like"/>
</dbReference>
<evidence type="ECO:0000313" key="5">
    <source>
        <dbReference type="Proteomes" id="UP000644756"/>
    </source>
</evidence>
<dbReference type="PANTHER" id="PTHR42892">
    <property type="entry name" value="GLUCOSAMINE-6-PHOSPHATE DEAMINASE-LIKE PROTEIN BT_0258-RELATED"/>
    <property type="match status" value="1"/>
</dbReference>
<organism evidence="4 5">
    <name type="scientific">Paenibacillus abyssi</name>
    <dbReference type="NCBI Taxonomy" id="1340531"/>
    <lineage>
        <taxon>Bacteria</taxon>
        <taxon>Bacillati</taxon>
        <taxon>Bacillota</taxon>
        <taxon>Bacilli</taxon>
        <taxon>Bacillales</taxon>
        <taxon>Paenibacillaceae</taxon>
        <taxon>Paenibacillus</taxon>
    </lineage>
</organism>
<evidence type="ECO:0000256" key="2">
    <source>
        <dbReference type="HAMAP-Rule" id="MF_01241"/>
    </source>
</evidence>
<dbReference type="Gene3D" id="3.40.50.1360">
    <property type="match status" value="1"/>
</dbReference>
<dbReference type="CDD" id="cd01399">
    <property type="entry name" value="GlcN6P_deaminase"/>
    <property type="match status" value="1"/>
</dbReference>
<dbReference type="GO" id="GO:0019262">
    <property type="term" value="P:N-acetylneuraminate catabolic process"/>
    <property type="evidence" value="ECO:0007669"/>
    <property type="project" value="UniProtKB-UniRule"/>
</dbReference>
<dbReference type="InterPro" id="IPR006148">
    <property type="entry name" value="Glc/Gal-6P_isomerase"/>
</dbReference>
<comment type="caution">
    <text evidence="2">Lacks conserved residue(s) required for the propagation of feature annotation.</text>
</comment>
<dbReference type="GO" id="GO:0006046">
    <property type="term" value="P:N-acetylglucosamine catabolic process"/>
    <property type="evidence" value="ECO:0007669"/>
    <property type="project" value="UniProtKB-UniRule"/>
</dbReference>
<dbReference type="GO" id="GO:0005975">
    <property type="term" value="P:carbohydrate metabolic process"/>
    <property type="evidence" value="ECO:0007669"/>
    <property type="project" value="InterPro"/>
</dbReference>
<keyword evidence="1 2" id="KW-0119">Carbohydrate metabolism</keyword>
<protein>
    <recommendedName>
        <fullName evidence="2">Glucosamine-6-phosphate deaminase</fullName>
        <ecNumber evidence="2">3.5.99.6</ecNumber>
    </recommendedName>
    <alternativeName>
        <fullName evidence="2">GlcN6P deaminase</fullName>
        <shortName evidence="2">GNPDA</shortName>
    </alternativeName>
    <alternativeName>
        <fullName evidence="2">Glucosamine-6-phosphate isomerase</fullName>
    </alternativeName>
</protein>
<dbReference type="AlphaFoldDB" id="A0A917CYF6"/>
<dbReference type="RefSeq" id="WP_188530765.1">
    <property type="nucleotide sequence ID" value="NZ_BMGR01000005.1"/>
</dbReference>
<comment type="caution">
    <text evidence="4">The sequence shown here is derived from an EMBL/GenBank/DDBJ whole genome shotgun (WGS) entry which is preliminary data.</text>
</comment>
<dbReference type="PANTHER" id="PTHR42892:SF1">
    <property type="entry name" value="GLUCOSAMINE-6-PHOSPHATE ISOMERASE"/>
    <property type="match status" value="1"/>
</dbReference>
<dbReference type="EMBL" id="BMGR01000005">
    <property type="protein sequence ID" value="GGG01559.1"/>
    <property type="molecule type" value="Genomic_DNA"/>
</dbReference>
<name>A0A917CYF6_9BACL</name>
<feature type="active site" description="Proton acceptor; for ring-opening step" evidence="2">
    <location>
        <position position="138"/>
    </location>
</feature>
<keyword evidence="5" id="KW-1185">Reference proteome</keyword>
<feature type="active site" description="For ring-opening step" evidence="2">
    <location>
        <position position="136"/>
    </location>
</feature>
<proteinExistence type="inferred from homology"/>
<evidence type="ECO:0000259" key="3">
    <source>
        <dbReference type="Pfam" id="PF01182"/>
    </source>
</evidence>
<dbReference type="InterPro" id="IPR052960">
    <property type="entry name" value="GlcN6P_deaminase-like"/>
</dbReference>
<reference evidence="4" key="1">
    <citation type="journal article" date="2014" name="Int. J. Syst. Evol. Microbiol.">
        <title>Complete genome sequence of Corynebacterium casei LMG S-19264T (=DSM 44701T), isolated from a smear-ripened cheese.</title>
        <authorList>
            <consortium name="US DOE Joint Genome Institute (JGI-PGF)"/>
            <person name="Walter F."/>
            <person name="Albersmeier A."/>
            <person name="Kalinowski J."/>
            <person name="Ruckert C."/>
        </authorList>
    </citation>
    <scope>NUCLEOTIDE SEQUENCE</scope>
    <source>
        <strain evidence="4">CGMCC 1.12987</strain>
    </source>
</reference>
<dbReference type="Proteomes" id="UP000644756">
    <property type="component" value="Unassembled WGS sequence"/>
</dbReference>
<keyword evidence="2" id="KW-0378">Hydrolase</keyword>
<comment type="pathway">
    <text evidence="2">Amino-sugar metabolism; N-acetylneuraminate degradation; D-fructose 6-phosphate from N-acetylneuraminate: step 5/5.</text>
</comment>
<dbReference type="InterPro" id="IPR004547">
    <property type="entry name" value="Glucosamine6P_isomerase"/>
</dbReference>
<feature type="active site" description="Proton acceptor; for enolization step" evidence="2">
    <location>
        <position position="67"/>
    </location>
</feature>
<comment type="function">
    <text evidence="2">Catalyzes the reversible isomerization-deamination of glucosamine 6-phosphate (GlcN6P) to form fructose 6-phosphate (Fru6P) and ammonium ion.</text>
</comment>
<feature type="active site" description="For ring-opening step" evidence="2">
    <location>
        <position position="143"/>
    </location>
</feature>
<feature type="domain" description="Glucosamine/galactosamine-6-phosphate isomerase" evidence="3">
    <location>
        <begin position="28"/>
        <end position="224"/>
    </location>
</feature>
<sequence>MQIYTFKTDRELDEAGAGIVISLLRSVPGASLGLATGQTPVGVYEELVKAYRKGHISFKKVNTYNLDEYRGVGKKDPRSFYAFMHQHLFQHIDLPEEQIHIPDGEAEDVILECNRYDALLGNVRQLDLQILGIGLNGHIGFNEPNFRLSYGTHAVILSEETRRVNSSFFHSLEEVPEQAITMGVGAIMKAKKILFIARGEKKAEIVHRALTGPITTECPASLLQLHPDVIVLLDEGAGKLIG</sequence>
<comment type="similarity">
    <text evidence="2">Belongs to the glucosamine/galactosamine-6-phosphate isomerase family. NagB subfamily.</text>
</comment>
<accession>A0A917CYF6</accession>
<comment type="catalytic activity">
    <reaction evidence="2">
        <text>alpha-D-glucosamine 6-phosphate + H2O = beta-D-fructose 6-phosphate + NH4(+)</text>
        <dbReference type="Rhea" id="RHEA:12172"/>
        <dbReference type="ChEBI" id="CHEBI:15377"/>
        <dbReference type="ChEBI" id="CHEBI:28938"/>
        <dbReference type="ChEBI" id="CHEBI:57634"/>
        <dbReference type="ChEBI" id="CHEBI:75989"/>
        <dbReference type="EC" id="3.5.99.6"/>
    </reaction>
</comment>
<dbReference type="SUPFAM" id="SSF100950">
    <property type="entry name" value="NagB/RpiA/CoA transferase-like"/>
    <property type="match status" value="1"/>
</dbReference>
<dbReference type="HAMAP" id="MF_01241">
    <property type="entry name" value="GlcN6P_deamin"/>
    <property type="match status" value="1"/>
</dbReference>
<reference evidence="4" key="2">
    <citation type="submission" date="2020-09" db="EMBL/GenBank/DDBJ databases">
        <authorList>
            <person name="Sun Q."/>
            <person name="Zhou Y."/>
        </authorList>
    </citation>
    <scope>NUCLEOTIDE SEQUENCE</scope>
    <source>
        <strain evidence="4">CGMCC 1.12987</strain>
    </source>
</reference>
<dbReference type="GO" id="GO:0004342">
    <property type="term" value="F:glucosamine-6-phosphate deaminase activity"/>
    <property type="evidence" value="ECO:0007669"/>
    <property type="project" value="UniProtKB-UniRule"/>
</dbReference>
<gene>
    <name evidence="2 4" type="primary">nagB</name>
    <name evidence="4" type="ORF">GCM10010916_18400</name>
</gene>
<dbReference type="Pfam" id="PF01182">
    <property type="entry name" value="Glucosamine_iso"/>
    <property type="match status" value="1"/>
</dbReference>